<dbReference type="eggNOG" id="COG0332">
    <property type="taxonomic scope" value="Bacteria"/>
</dbReference>
<keyword evidence="4" id="KW-1185">Reference proteome</keyword>
<dbReference type="Gene3D" id="3.40.47.10">
    <property type="match status" value="2"/>
</dbReference>
<organism evidence="3 4">
    <name type="scientific">Paenibacillus elgii</name>
    <dbReference type="NCBI Taxonomy" id="189691"/>
    <lineage>
        <taxon>Bacteria</taxon>
        <taxon>Bacillati</taxon>
        <taxon>Bacillota</taxon>
        <taxon>Bacilli</taxon>
        <taxon>Bacillales</taxon>
        <taxon>Paenibacillaceae</taxon>
        <taxon>Paenibacillus</taxon>
    </lineage>
</organism>
<dbReference type="STRING" id="1007103.GCA_000213315_06230"/>
<keyword evidence="1" id="KW-0808">Transferase</keyword>
<evidence type="ECO:0000259" key="2">
    <source>
        <dbReference type="Pfam" id="PF08541"/>
    </source>
</evidence>
<reference evidence="4" key="1">
    <citation type="submission" date="2016-01" db="EMBL/GenBank/DDBJ databases">
        <title>Draft genome of Chromobacterium sp. F49.</title>
        <authorList>
            <person name="Hong K.W."/>
        </authorList>
    </citation>
    <scope>NUCLEOTIDE SEQUENCE [LARGE SCALE GENOMIC DNA]</scope>
    <source>
        <strain evidence="4">M63</strain>
    </source>
</reference>
<gene>
    <name evidence="3" type="ORF">AV654_00615</name>
</gene>
<proteinExistence type="predicted"/>
<feature type="domain" description="Beta-ketoacyl-[acyl-carrier-protein] synthase III C-terminal" evidence="2">
    <location>
        <begin position="222"/>
        <end position="310"/>
    </location>
</feature>
<dbReference type="RefSeq" id="WP_063177607.1">
    <property type="nucleotide sequence ID" value="NZ_LQRA01000001.1"/>
</dbReference>
<dbReference type="Pfam" id="PF08541">
    <property type="entry name" value="ACP_syn_III_C"/>
    <property type="match status" value="1"/>
</dbReference>
<accession>A0A164ART8</accession>
<name>A0A164ART8_9BACL</name>
<sequence>MFQGRFHMDDFFVYRPELKVPIADIISNAVQCGYPPETDEASYRERGFETVAVERHLSMEEMAERALEPVAERCKREGIEIGEIWFAHTAQVAWHECNLFKTILLRWGWEQVPLYPVEEHSCSTFHWFLHMAAYSFARDPDKAVLFVTADLGIHPFYYINDFILSGDSASACLLRREYGDHRTLAVKYKTAGKVYDNHPSRLQHFHATFYMSIRKIMQETLGEAGFTFSDIRLIVCGNTIRQIWETVAGSLRISPDMFYYATMNEVGHITNADIPFNLWRALADGALLPGDYYLTVTVGMAGTFGCALHQYVPIERLGIPAKEEGKP</sequence>
<dbReference type="EMBL" id="LQRA01000001">
    <property type="protein sequence ID" value="KZE84442.1"/>
    <property type="molecule type" value="Genomic_DNA"/>
</dbReference>
<evidence type="ECO:0000313" key="3">
    <source>
        <dbReference type="EMBL" id="KZE84442.1"/>
    </source>
</evidence>
<dbReference type="GO" id="GO:0016746">
    <property type="term" value="F:acyltransferase activity"/>
    <property type="evidence" value="ECO:0007669"/>
    <property type="project" value="InterPro"/>
</dbReference>
<evidence type="ECO:0000313" key="4">
    <source>
        <dbReference type="Proteomes" id="UP000076563"/>
    </source>
</evidence>
<comment type="caution">
    <text evidence="3">The sequence shown here is derived from an EMBL/GenBank/DDBJ whole genome shotgun (WGS) entry which is preliminary data.</text>
</comment>
<dbReference type="InterPro" id="IPR013747">
    <property type="entry name" value="ACP_syn_III_C"/>
</dbReference>
<dbReference type="AlphaFoldDB" id="A0A164ART8"/>
<protein>
    <recommendedName>
        <fullName evidence="2">Beta-ketoacyl-[acyl-carrier-protein] synthase III C-terminal domain-containing protein</fullName>
    </recommendedName>
</protein>
<dbReference type="InterPro" id="IPR016039">
    <property type="entry name" value="Thiolase-like"/>
</dbReference>
<dbReference type="OrthoDB" id="2633280at2"/>
<dbReference type="SUPFAM" id="SSF53901">
    <property type="entry name" value="Thiolase-like"/>
    <property type="match status" value="1"/>
</dbReference>
<evidence type="ECO:0000256" key="1">
    <source>
        <dbReference type="ARBA" id="ARBA00022679"/>
    </source>
</evidence>
<dbReference type="Proteomes" id="UP000076563">
    <property type="component" value="Unassembled WGS sequence"/>
</dbReference>